<comment type="caution">
    <text evidence="13">The sequence shown here is derived from an EMBL/GenBank/DDBJ whole genome shotgun (WGS) entry which is preliminary data.</text>
</comment>
<evidence type="ECO:0000256" key="5">
    <source>
        <dbReference type="ARBA" id="ARBA00022630"/>
    </source>
</evidence>
<reference evidence="13 14" key="1">
    <citation type="submission" date="2023-08" db="EMBL/GenBank/DDBJ databases">
        <title>Nocardioides seae sp. nov., a bacterium isolated from a soil.</title>
        <authorList>
            <person name="Wang X."/>
        </authorList>
    </citation>
    <scope>NUCLEOTIDE SEQUENCE [LARGE SCALE GENOMIC DNA]</scope>
    <source>
        <strain evidence="13 14">YZH12</strain>
    </source>
</reference>
<protein>
    <recommendedName>
        <fullName evidence="12">Methylenetetrahydrofolate reductase</fullName>
        <ecNumber evidence="12">1.5.1.54</ecNumber>
    </recommendedName>
</protein>
<keyword evidence="6 12" id="KW-0274">FAD</keyword>
<evidence type="ECO:0000256" key="12">
    <source>
        <dbReference type="RuleBase" id="RU003862"/>
    </source>
</evidence>
<dbReference type="Pfam" id="PF02219">
    <property type="entry name" value="MTHFR"/>
    <property type="match status" value="1"/>
</dbReference>
<proteinExistence type="inferred from homology"/>
<evidence type="ECO:0000256" key="8">
    <source>
        <dbReference type="ARBA" id="ARBA00023027"/>
    </source>
</evidence>
<dbReference type="PANTHER" id="PTHR45754:SF3">
    <property type="entry name" value="METHYLENETETRAHYDROFOLATE REDUCTASE (NADPH)"/>
    <property type="match status" value="1"/>
</dbReference>
<evidence type="ECO:0000256" key="6">
    <source>
        <dbReference type="ARBA" id="ARBA00022827"/>
    </source>
</evidence>
<keyword evidence="5 12" id="KW-0285">Flavoprotein</keyword>
<evidence type="ECO:0000256" key="1">
    <source>
        <dbReference type="ARBA" id="ARBA00001974"/>
    </source>
</evidence>
<keyword evidence="7 12" id="KW-0560">Oxidoreductase</keyword>
<evidence type="ECO:0000256" key="10">
    <source>
        <dbReference type="ARBA" id="ARBA00034478"/>
    </source>
</evidence>
<evidence type="ECO:0000256" key="2">
    <source>
        <dbReference type="ARBA" id="ARBA00004777"/>
    </source>
</evidence>
<evidence type="ECO:0000256" key="7">
    <source>
        <dbReference type="ARBA" id="ARBA00023002"/>
    </source>
</evidence>
<dbReference type="EMBL" id="JAVYII010000007">
    <property type="protein sequence ID" value="MDT9594489.1"/>
    <property type="molecule type" value="Genomic_DNA"/>
</dbReference>
<organism evidence="13 14">
    <name type="scientific">Nocardioides imazamoxiresistens</name>
    <dbReference type="NCBI Taxonomy" id="3231893"/>
    <lineage>
        <taxon>Bacteria</taxon>
        <taxon>Bacillati</taxon>
        <taxon>Actinomycetota</taxon>
        <taxon>Actinomycetes</taxon>
        <taxon>Propionibacteriales</taxon>
        <taxon>Nocardioidaceae</taxon>
        <taxon>Nocardioides</taxon>
    </lineage>
</organism>
<comment type="pathway">
    <text evidence="10">Amino-acid biosynthesis; L-methionine biosynthesis via de novo pathway.</text>
</comment>
<dbReference type="RefSeq" id="WP_315734315.1">
    <property type="nucleotide sequence ID" value="NZ_JAVYII010000007.1"/>
</dbReference>
<keyword evidence="14" id="KW-1185">Reference proteome</keyword>
<dbReference type="Gene3D" id="3.20.20.220">
    <property type="match status" value="1"/>
</dbReference>
<comment type="catalytic activity">
    <reaction evidence="11">
        <text>(6S)-5-methyl-5,6,7,8-tetrahydrofolate + NAD(+) = (6R)-5,10-methylene-5,6,7,8-tetrahydrofolate + NADH + H(+)</text>
        <dbReference type="Rhea" id="RHEA:19821"/>
        <dbReference type="ChEBI" id="CHEBI:15378"/>
        <dbReference type="ChEBI" id="CHEBI:15636"/>
        <dbReference type="ChEBI" id="CHEBI:18608"/>
        <dbReference type="ChEBI" id="CHEBI:57540"/>
        <dbReference type="ChEBI" id="CHEBI:57945"/>
        <dbReference type="EC" id="1.5.1.54"/>
    </reaction>
    <physiologicalReaction direction="right-to-left" evidence="11">
        <dbReference type="Rhea" id="RHEA:19823"/>
    </physiologicalReaction>
</comment>
<name>A0ABU3PZ31_9ACTN</name>
<accession>A0ABU3PZ31</accession>
<keyword evidence="9" id="KW-0486">Methionine biosynthesis</keyword>
<evidence type="ECO:0000256" key="4">
    <source>
        <dbReference type="ARBA" id="ARBA00022605"/>
    </source>
</evidence>
<evidence type="ECO:0000256" key="9">
    <source>
        <dbReference type="ARBA" id="ARBA00023167"/>
    </source>
</evidence>
<comment type="similarity">
    <text evidence="3 12">Belongs to the methylenetetrahydrofolate reductase family.</text>
</comment>
<dbReference type="InterPro" id="IPR003171">
    <property type="entry name" value="Mehydrof_redctse-like"/>
</dbReference>
<comment type="cofactor">
    <cofactor evidence="1 12">
        <name>FAD</name>
        <dbReference type="ChEBI" id="CHEBI:57692"/>
    </cofactor>
</comment>
<evidence type="ECO:0000313" key="14">
    <source>
        <dbReference type="Proteomes" id="UP001268542"/>
    </source>
</evidence>
<dbReference type="PANTHER" id="PTHR45754">
    <property type="entry name" value="METHYLENETETRAHYDROFOLATE REDUCTASE"/>
    <property type="match status" value="1"/>
</dbReference>
<dbReference type="GO" id="GO:0004489">
    <property type="term" value="F:methylenetetrahydrofolate reductase [NAD(P)H] activity"/>
    <property type="evidence" value="ECO:0007669"/>
    <property type="project" value="UniProtKB-EC"/>
</dbReference>
<dbReference type="EC" id="1.5.1.54" evidence="12"/>
<evidence type="ECO:0000313" key="13">
    <source>
        <dbReference type="EMBL" id="MDT9594489.1"/>
    </source>
</evidence>
<keyword evidence="4" id="KW-0028">Amino-acid biosynthesis</keyword>
<evidence type="ECO:0000256" key="3">
    <source>
        <dbReference type="ARBA" id="ARBA00006743"/>
    </source>
</evidence>
<keyword evidence="8" id="KW-0520">NAD</keyword>
<comment type="pathway">
    <text evidence="2 12">One-carbon metabolism; tetrahydrofolate interconversion.</text>
</comment>
<dbReference type="InterPro" id="IPR004620">
    <property type="entry name" value="MTHF_reductase_bac"/>
</dbReference>
<dbReference type="SUPFAM" id="SSF51730">
    <property type="entry name" value="FAD-linked oxidoreductase"/>
    <property type="match status" value="1"/>
</dbReference>
<dbReference type="NCBIfam" id="TIGR00676">
    <property type="entry name" value="fadh2"/>
    <property type="match status" value="1"/>
</dbReference>
<dbReference type="CDD" id="cd00537">
    <property type="entry name" value="MTHFR"/>
    <property type="match status" value="1"/>
</dbReference>
<evidence type="ECO:0000256" key="11">
    <source>
        <dbReference type="ARBA" id="ARBA00048628"/>
    </source>
</evidence>
<dbReference type="Proteomes" id="UP001268542">
    <property type="component" value="Unassembled WGS sequence"/>
</dbReference>
<sequence>MTSAPTGGRTAPRPTIGELVRAGERSFSFEFFPPKDAAGEEQLWTAVGELQAYEPTFVSVTYGAGGSTRDRTIAMTGRIARETSLRVMGHLTCVGHTRAELLEVLQAYADAGVHDVLALRGDPADGPSAPWTPTEGGFHHAVELVELARSFDGGSGRFGVGVAAFPEKHPGSATVDDDARVLAAKAAAGAEFAVTQLFFRPEDYFGLVERTAAAGAPDLPILPGIMPITNLGSVRRMAELSGTEVPPEVLARFDGLSDPADVRRTGIELASQLCADLLAAGAPGLHFYTLNRSRATREIFEALRIGV</sequence>
<dbReference type="InterPro" id="IPR029041">
    <property type="entry name" value="FAD-linked_oxidoreductase-like"/>
</dbReference>
<gene>
    <name evidence="13" type="primary">metF</name>
    <name evidence="13" type="ORF">RDV89_15500</name>
</gene>